<feature type="region of interest" description="Disordered" evidence="1">
    <location>
        <begin position="1"/>
        <end position="37"/>
    </location>
</feature>
<accession>A0A0E9QPN3</accession>
<feature type="compositionally biased region" description="Polar residues" evidence="1">
    <location>
        <begin position="1"/>
        <end position="11"/>
    </location>
</feature>
<dbReference type="AlphaFoldDB" id="A0A0E9QPN3"/>
<dbReference type="EMBL" id="GBXM01089843">
    <property type="protein sequence ID" value="JAH18734.1"/>
    <property type="molecule type" value="Transcribed_RNA"/>
</dbReference>
<reference evidence="2" key="1">
    <citation type="submission" date="2014-11" db="EMBL/GenBank/DDBJ databases">
        <authorList>
            <person name="Amaro Gonzalez C."/>
        </authorList>
    </citation>
    <scope>NUCLEOTIDE SEQUENCE</scope>
</reference>
<evidence type="ECO:0000256" key="1">
    <source>
        <dbReference type="SAM" id="MobiDB-lite"/>
    </source>
</evidence>
<protein>
    <submittedName>
        <fullName evidence="2">Uncharacterized protein</fullName>
    </submittedName>
</protein>
<feature type="compositionally biased region" description="Polar residues" evidence="1">
    <location>
        <begin position="22"/>
        <end position="37"/>
    </location>
</feature>
<proteinExistence type="predicted"/>
<name>A0A0E9QPN3_ANGAN</name>
<evidence type="ECO:0000313" key="2">
    <source>
        <dbReference type="EMBL" id="JAH18734.1"/>
    </source>
</evidence>
<sequence length="37" mass="3901">MHDEALSSQLAEASLPHPSLLGNASTSYLSPSLKCNM</sequence>
<organism evidence="2">
    <name type="scientific">Anguilla anguilla</name>
    <name type="common">European freshwater eel</name>
    <name type="synonym">Muraena anguilla</name>
    <dbReference type="NCBI Taxonomy" id="7936"/>
    <lineage>
        <taxon>Eukaryota</taxon>
        <taxon>Metazoa</taxon>
        <taxon>Chordata</taxon>
        <taxon>Craniata</taxon>
        <taxon>Vertebrata</taxon>
        <taxon>Euteleostomi</taxon>
        <taxon>Actinopterygii</taxon>
        <taxon>Neopterygii</taxon>
        <taxon>Teleostei</taxon>
        <taxon>Anguilliformes</taxon>
        <taxon>Anguillidae</taxon>
        <taxon>Anguilla</taxon>
    </lineage>
</organism>
<reference evidence="2" key="2">
    <citation type="journal article" date="2015" name="Fish Shellfish Immunol.">
        <title>Early steps in the European eel (Anguilla anguilla)-Vibrio vulnificus interaction in the gills: Role of the RtxA13 toxin.</title>
        <authorList>
            <person name="Callol A."/>
            <person name="Pajuelo D."/>
            <person name="Ebbesson L."/>
            <person name="Teles M."/>
            <person name="MacKenzie S."/>
            <person name="Amaro C."/>
        </authorList>
    </citation>
    <scope>NUCLEOTIDE SEQUENCE</scope>
</reference>